<name>A0ACC2UD15_9FUNG</name>
<sequence>MPVLCLHFQANANAYPSDTKKVLGVAAMLSEDVLDWFRKATAGNSAHVDTKNIDSDHVNTFNVNTIVK</sequence>
<proteinExistence type="predicted"/>
<evidence type="ECO:0000313" key="1">
    <source>
        <dbReference type="EMBL" id="KAJ9084302.1"/>
    </source>
</evidence>
<reference evidence="1" key="1">
    <citation type="submission" date="2022-04" db="EMBL/GenBank/DDBJ databases">
        <title>Genome of the entomopathogenic fungus Entomophthora muscae.</title>
        <authorList>
            <person name="Elya C."/>
            <person name="Lovett B.R."/>
            <person name="Lee E."/>
            <person name="Macias A.M."/>
            <person name="Hajek A.E."/>
            <person name="De Bivort B.L."/>
            <person name="Kasson M.T."/>
            <person name="De Fine Licht H.H."/>
            <person name="Stajich J.E."/>
        </authorList>
    </citation>
    <scope>NUCLEOTIDE SEQUENCE</scope>
    <source>
        <strain evidence="1">Berkeley</strain>
    </source>
</reference>
<evidence type="ECO:0000313" key="2">
    <source>
        <dbReference type="Proteomes" id="UP001165960"/>
    </source>
</evidence>
<accession>A0ACC2UD15</accession>
<keyword evidence="2" id="KW-1185">Reference proteome</keyword>
<protein>
    <submittedName>
        <fullName evidence="1">Uncharacterized protein</fullName>
    </submittedName>
</protein>
<dbReference type="EMBL" id="QTSX02000858">
    <property type="protein sequence ID" value="KAJ9084302.1"/>
    <property type="molecule type" value="Genomic_DNA"/>
</dbReference>
<comment type="caution">
    <text evidence="1">The sequence shown here is derived from an EMBL/GenBank/DDBJ whole genome shotgun (WGS) entry which is preliminary data.</text>
</comment>
<organism evidence="1 2">
    <name type="scientific">Entomophthora muscae</name>
    <dbReference type="NCBI Taxonomy" id="34485"/>
    <lineage>
        <taxon>Eukaryota</taxon>
        <taxon>Fungi</taxon>
        <taxon>Fungi incertae sedis</taxon>
        <taxon>Zoopagomycota</taxon>
        <taxon>Entomophthoromycotina</taxon>
        <taxon>Entomophthoromycetes</taxon>
        <taxon>Entomophthorales</taxon>
        <taxon>Entomophthoraceae</taxon>
        <taxon>Entomophthora</taxon>
    </lineage>
</organism>
<dbReference type="Proteomes" id="UP001165960">
    <property type="component" value="Unassembled WGS sequence"/>
</dbReference>
<gene>
    <name evidence="1" type="ORF">DSO57_1025890</name>
</gene>